<proteinExistence type="predicted"/>
<evidence type="ECO:0000313" key="1">
    <source>
        <dbReference type="EMBL" id="CAH2018718.1"/>
    </source>
</evidence>
<dbReference type="AlphaFoldDB" id="A0A9P0VSA1"/>
<protein>
    <submittedName>
        <fullName evidence="1">Uncharacterized protein</fullName>
    </submittedName>
</protein>
<accession>A0A9P0VSA1</accession>
<gene>
    <name evidence="1" type="ORF">ACAOBT_LOCUS36782</name>
</gene>
<keyword evidence="2" id="KW-1185">Reference proteome</keyword>
<name>A0A9P0VSA1_ACAOB</name>
<dbReference type="OrthoDB" id="6774481at2759"/>
<organism evidence="1 2">
    <name type="scientific">Acanthoscelides obtectus</name>
    <name type="common">Bean weevil</name>
    <name type="synonym">Bruchus obtectus</name>
    <dbReference type="NCBI Taxonomy" id="200917"/>
    <lineage>
        <taxon>Eukaryota</taxon>
        <taxon>Metazoa</taxon>
        <taxon>Ecdysozoa</taxon>
        <taxon>Arthropoda</taxon>
        <taxon>Hexapoda</taxon>
        <taxon>Insecta</taxon>
        <taxon>Pterygota</taxon>
        <taxon>Neoptera</taxon>
        <taxon>Endopterygota</taxon>
        <taxon>Coleoptera</taxon>
        <taxon>Polyphaga</taxon>
        <taxon>Cucujiformia</taxon>
        <taxon>Chrysomeloidea</taxon>
        <taxon>Chrysomelidae</taxon>
        <taxon>Bruchinae</taxon>
        <taxon>Bruchini</taxon>
        <taxon>Acanthoscelides</taxon>
    </lineage>
</organism>
<reference evidence="1" key="1">
    <citation type="submission" date="2022-03" db="EMBL/GenBank/DDBJ databases">
        <authorList>
            <person name="Sayadi A."/>
        </authorList>
    </citation>
    <scope>NUCLEOTIDE SEQUENCE</scope>
</reference>
<evidence type="ECO:0000313" key="2">
    <source>
        <dbReference type="Proteomes" id="UP001152888"/>
    </source>
</evidence>
<dbReference type="Proteomes" id="UP001152888">
    <property type="component" value="Unassembled WGS sequence"/>
</dbReference>
<dbReference type="EMBL" id="CAKOFQ010009897">
    <property type="protein sequence ID" value="CAH2018718.1"/>
    <property type="molecule type" value="Genomic_DNA"/>
</dbReference>
<comment type="caution">
    <text evidence="1">The sequence shown here is derived from an EMBL/GenBank/DDBJ whole genome shotgun (WGS) entry which is preliminary data.</text>
</comment>
<dbReference type="PANTHER" id="PTHR10773:SF19">
    <property type="match status" value="1"/>
</dbReference>
<dbReference type="PANTHER" id="PTHR10773">
    <property type="entry name" value="DNA-DIRECTED RNA POLYMERASES I, II, AND III SUBUNIT RPABC2"/>
    <property type="match status" value="1"/>
</dbReference>
<sequence>MGSTGTVGADRCGKACKNSKLSDSIKQSVRDHINLIETVKSHYCRKNTSKQFLHPTLNISKMYGLYLEYCEQNNIQPATESIYRIIFNTELNFSFFIPKKDLYDICNKYDGGTTEERNEMEEEYQLHRKNKDIGRDLKNADKQTAKQNREFCAAVFDLEQILLPKSNVGSSS</sequence>